<feature type="coiled-coil region" evidence="1">
    <location>
        <begin position="692"/>
        <end position="731"/>
    </location>
</feature>
<keyword evidence="2" id="KW-0732">Signal</keyword>
<evidence type="ECO:0000313" key="5">
    <source>
        <dbReference type="EMBL" id="RVU54740.1"/>
    </source>
</evidence>
<dbReference type="Pfam" id="PF07833">
    <property type="entry name" value="Cu_amine_oxidN1"/>
    <property type="match status" value="1"/>
</dbReference>
<dbReference type="Pfam" id="PF09992">
    <property type="entry name" value="NAGPA"/>
    <property type="match status" value="1"/>
</dbReference>
<evidence type="ECO:0000313" key="6">
    <source>
        <dbReference type="Proteomes" id="UP000288812"/>
    </source>
</evidence>
<feature type="signal peptide" evidence="2">
    <location>
        <begin position="1"/>
        <end position="26"/>
    </location>
</feature>
<dbReference type="AlphaFoldDB" id="A0A437S6T3"/>
<keyword evidence="6" id="KW-1185">Reference proteome</keyword>
<evidence type="ECO:0000259" key="3">
    <source>
        <dbReference type="Pfam" id="PF07833"/>
    </source>
</evidence>
<evidence type="ECO:0000259" key="4">
    <source>
        <dbReference type="Pfam" id="PF09992"/>
    </source>
</evidence>
<feature type="chain" id="PRO_5019193299" evidence="2">
    <location>
        <begin position="27"/>
        <end position="743"/>
    </location>
</feature>
<feature type="domain" description="Copper amine oxidase-like N-terminal" evidence="3">
    <location>
        <begin position="581"/>
        <end position="687"/>
    </location>
</feature>
<dbReference type="PANTHER" id="PTHR40446:SF2">
    <property type="entry name" value="N-ACETYLGLUCOSAMINE-1-PHOSPHODIESTER ALPHA-N-ACETYLGLUCOSAMINIDASE"/>
    <property type="match status" value="1"/>
</dbReference>
<dbReference type="InterPro" id="IPR012854">
    <property type="entry name" value="Cu_amine_oxidase-like_N"/>
</dbReference>
<accession>A0A437S6T3</accession>
<comment type="caution">
    <text evidence="5">The sequence shown here is derived from an EMBL/GenBank/DDBJ whole genome shotgun (WGS) entry which is preliminary data.</text>
</comment>
<dbReference type="InterPro" id="IPR036582">
    <property type="entry name" value="Mao_N_sf"/>
</dbReference>
<dbReference type="RefSeq" id="WP_127724393.1">
    <property type="nucleotide sequence ID" value="NZ_RLIH01000006.1"/>
</dbReference>
<reference evidence="5 6" key="1">
    <citation type="submission" date="2018-11" db="EMBL/GenBank/DDBJ databases">
        <title>Genome sequencing and assembly of Anaerosphaera sp. nov., GS7-6-2.</title>
        <authorList>
            <person name="Rettenmaier R."/>
            <person name="Liebl W."/>
            <person name="Zverlov V."/>
        </authorList>
    </citation>
    <scope>NUCLEOTIDE SEQUENCE [LARGE SCALE GENOMIC DNA]</scope>
    <source>
        <strain evidence="5 6">GS7-6-2</strain>
    </source>
</reference>
<feature type="domain" description="Phosphodiester glycosidase" evidence="4">
    <location>
        <begin position="201"/>
        <end position="383"/>
    </location>
</feature>
<keyword evidence="1" id="KW-0175">Coiled coil</keyword>
<dbReference type="InterPro" id="IPR018711">
    <property type="entry name" value="NAGPA"/>
</dbReference>
<proteinExistence type="predicted"/>
<organism evidence="5 6">
    <name type="scientific">Anaerosphaera multitolerans</name>
    <dbReference type="NCBI Taxonomy" id="2487351"/>
    <lineage>
        <taxon>Bacteria</taxon>
        <taxon>Bacillati</taxon>
        <taxon>Bacillota</taxon>
        <taxon>Tissierellia</taxon>
        <taxon>Tissierellales</taxon>
        <taxon>Peptoniphilaceae</taxon>
        <taxon>Anaerosphaera</taxon>
    </lineage>
</organism>
<dbReference type="EMBL" id="RLIH01000006">
    <property type="protein sequence ID" value="RVU54740.1"/>
    <property type="molecule type" value="Genomic_DNA"/>
</dbReference>
<dbReference type="OrthoDB" id="9809781at2"/>
<dbReference type="SUPFAM" id="SSF55383">
    <property type="entry name" value="Copper amine oxidase, domain N"/>
    <property type="match status" value="2"/>
</dbReference>
<protein>
    <submittedName>
        <fullName evidence="5">Copper amine oxidase</fullName>
    </submittedName>
</protein>
<evidence type="ECO:0000256" key="2">
    <source>
        <dbReference type="SAM" id="SignalP"/>
    </source>
</evidence>
<dbReference type="Gene3D" id="3.30.457.10">
    <property type="entry name" value="Copper amine oxidase-like, N-terminal domain"/>
    <property type="match status" value="1"/>
</dbReference>
<dbReference type="Proteomes" id="UP000288812">
    <property type="component" value="Unassembled WGS sequence"/>
</dbReference>
<name>A0A437S6T3_9FIRM</name>
<evidence type="ECO:0000256" key="1">
    <source>
        <dbReference type="SAM" id="Coils"/>
    </source>
</evidence>
<gene>
    <name evidence="5" type="ORF">EF514_05315</name>
</gene>
<sequence length="743" mass="81291">MKDKIRKILALILITCLLSTPLSVFAEEPQFSEIISQGVTREQYTVNRGGYDTVVNVLKCDLTNQYLNIEVVAGGGKYTNKATVSEMASRTDATALVNGDFFNMLLQGAPEGPSIVSGKLESSPCVYTGLYSLGITQDNTAHIEQIQFSGKVTAKNGKSYPIDGLNKSYYWYDGTNEYSHENKIQLYSDFWASSSRGDKNNSEILVNGNGVVEQISENQNFNFSVPDGKMILQADGLAYDFIKQNIKVGDVIKVDYAITPQRDFKFLIGGHALLVDNGEIVPYTKDVNVLGGSRARTAAGISKDGKTLYLVSAEGRTSRSDGFKLETLADFMKSIGCHRAVNLDGGGSTAMVVKNLGEFERTRVINPERNAAERKVVSGIGIYNTAPSTGVPIGAKIKGPDVLVIGQSAEYSLGGVWDENYKPINTENSVYTFSSDEATDGVWDGKWFLALNSGTVNLHLTTAQGFKTTKPIEVKGFDYIDTLSVKANKQRVSEGETINITAEATLKNKEKVVLSPKVLEYSIEGFDGSFDENGNLLINALNDNLSGKVTVKAGDVTGSTTLTDNNAKIINMNIGKKDYTLNDEKKEMDAAPYISNNRTFVPVRFIVEGFGGKVDYDEENKVVKVTYNNNEILIPVGSSTIEVNGDEVTIDAPAVIKENRTYIPVRFVAEALGMEVDYNSATRGITIIELAKENLQTNNDFDETIIENIEEENLEINLNNVDENSEDVQNIIIEGSKENNTIN</sequence>
<dbReference type="PANTHER" id="PTHR40446">
    <property type="entry name" value="N-ACETYLGLUCOSAMINE-1-PHOSPHODIESTER ALPHA-N-ACETYLGLUCOSAMINIDASE"/>
    <property type="match status" value="1"/>
</dbReference>